<keyword evidence="2" id="KW-0808">Transferase</keyword>
<keyword evidence="2" id="KW-0418">Kinase</keyword>
<dbReference type="AlphaFoldDB" id="A0A1R3GS51"/>
<proteinExistence type="predicted"/>
<sequence>MVEVSSPYLSNSIDLADSQVKVGMSAKPASRVIKLDRFNGSNYTRWKDKMAFQLTALKLYYILDPNLVALPEPTAESTEAEQNAFTKRKEDTLVCRGYILNSLSDRLYDLYNSMESPRDIWTALETTYQNEKKGTDKFLSLKYFEFKMSDEKPILDQVHELQVLVSKLKELEITIPDAIQIGAILSKMPPTWNDYRKKVLHSKDILTIDLFMTHLQIESENRDRDATYLGLGGDSKVNFVTEQKQAMKQMANLVNQESELVAMISEMHIGMITEVHMSNAAIESSTWWLDSGATIHICNNKKMFKTYEACEDSGNLLMGNHVTAKVVGKGAVEIKFTSG</sequence>
<dbReference type="PANTHER" id="PTHR47592">
    <property type="entry name" value="PBF68 PROTEIN"/>
    <property type="match status" value="1"/>
</dbReference>
<reference evidence="2 3" key="1">
    <citation type="submission" date="2013-09" db="EMBL/GenBank/DDBJ databases">
        <title>Corchorus capsularis genome sequencing.</title>
        <authorList>
            <person name="Alam M."/>
            <person name="Haque M.S."/>
            <person name="Islam M.S."/>
            <person name="Emdad E.M."/>
            <person name="Islam M.M."/>
            <person name="Ahmed B."/>
            <person name="Halim A."/>
            <person name="Hossen Q.M.M."/>
            <person name="Hossain M.Z."/>
            <person name="Ahmed R."/>
            <person name="Khan M.M."/>
            <person name="Islam R."/>
            <person name="Rashid M.M."/>
            <person name="Khan S.A."/>
            <person name="Rahman M.S."/>
            <person name="Alam M."/>
        </authorList>
    </citation>
    <scope>NUCLEOTIDE SEQUENCE [LARGE SCALE GENOMIC DNA]</scope>
    <source>
        <strain evidence="3">cv. CVL-1</strain>
        <tissue evidence="2">Whole seedling</tissue>
    </source>
</reference>
<dbReference type="OrthoDB" id="1000303at2759"/>
<organism evidence="2 3">
    <name type="scientific">Corchorus capsularis</name>
    <name type="common">Jute</name>
    <dbReference type="NCBI Taxonomy" id="210143"/>
    <lineage>
        <taxon>Eukaryota</taxon>
        <taxon>Viridiplantae</taxon>
        <taxon>Streptophyta</taxon>
        <taxon>Embryophyta</taxon>
        <taxon>Tracheophyta</taxon>
        <taxon>Spermatophyta</taxon>
        <taxon>Magnoliopsida</taxon>
        <taxon>eudicotyledons</taxon>
        <taxon>Gunneridae</taxon>
        <taxon>Pentapetalae</taxon>
        <taxon>rosids</taxon>
        <taxon>malvids</taxon>
        <taxon>Malvales</taxon>
        <taxon>Malvaceae</taxon>
        <taxon>Grewioideae</taxon>
        <taxon>Apeibeae</taxon>
        <taxon>Corchorus</taxon>
    </lineage>
</organism>
<comment type="caution">
    <text evidence="2">The sequence shown here is derived from an EMBL/GenBank/DDBJ whole genome shotgun (WGS) entry which is preliminary data.</text>
</comment>
<dbReference type="PANTHER" id="PTHR47592:SF31">
    <property type="entry name" value="ZINC FINGER, CCHC-TYPE-RELATED"/>
    <property type="match status" value="1"/>
</dbReference>
<dbReference type="Gramene" id="OMO60891">
    <property type="protein sequence ID" value="OMO60891"/>
    <property type="gene ID" value="CCACVL1_23822"/>
</dbReference>
<accession>A0A1R3GS51</accession>
<keyword evidence="3" id="KW-1185">Reference proteome</keyword>
<dbReference type="Pfam" id="PF14223">
    <property type="entry name" value="Retrotran_gag_2"/>
    <property type="match status" value="1"/>
</dbReference>
<name>A0A1R3GS51_COCAP</name>
<gene>
    <name evidence="2" type="ORF">CCACVL1_23822</name>
</gene>
<evidence type="ECO:0000313" key="2">
    <source>
        <dbReference type="EMBL" id="OMO60891.1"/>
    </source>
</evidence>
<dbReference type="InterPro" id="IPR054722">
    <property type="entry name" value="PolX-like_BBD"/>
</dbReference>
<keyword evidence="2" id="KW-0675">Receptor</keyword>
<dbReference type="Pfam" id="PF22936">
    <property type="entry name" value="Pol_BBD"/>
    <property type="match status" value="1"/>
</dbReference>
<dbReference type="GO" id="GO:0016301">
    <property type="term" value="F:kinase activity"/>
    <property type="evidence" value="ECO:0007669"/>
    <property type="project" value="UniProtKB-KW"/>
</dbReference>
<evidence type="ECO:0000259" key="1">
    <source>
        <dbReference type="Pfam" id="PF22936"/>
    </source>
</evidence>
<feature type="domain" description="Retrovirus-related Pol polyprotein from transposon TNT 1-94-like beta-barrel" evidence="1">
    <location>
        <begin position="287"/>
        <end position="339"/>
    </location>
</feature>
<dbReference type="Proteomes" id="UP000188268">
    <property type="component" value="Unassembled WGS sequence"/>
</dbReference>
<dbReference type="OMA" id="HIGMITE"/>
<dbReference type="EMBL" id="AWWV01013627">
    <property type="protein sequence ID" value="OMO60891.1"/>
    <property type="molecule type" value="Genomic_DNA"/>
</dbReference>
<evidence type="ECO:0000313" key="3">
    <source>
        <dbReference type="Proteomes" id="UP000188268"/>
    </source>
</evidence>
<protein>
    <submittedName>
        <fullName evidence="2">Wall-associated receptor kinase 2-like protein</fullName>
    </submittedName>
</protein>